<keyword evidence="4 6" id="KW-1133">Transmembrane helix</keyword>
<feature type="transmembrane region" description="Helical" evidence="6">
    <location>
        <begin position="68"/>
        <end position="90"/>
    </location>
</feature>
<reference evidence="7" key="1">
    <citation type="submission" date="2021-05" db="EMBL/GenBank/DDBJ databases">
        <title>The genome of the haptophyte Pavlova lutheri (Diacronema luteri, Pavlovales) - a model for lipid biosynthesis in eukaryotic algae.</title>
        <authorList>
            <person name="Hulatt C.J."/>
            <person name="Posewitz M.C."/>
        </authorList>
    </citation>
    <scope>NUCLEOTIDE SEQUENCE</scope>
    <source>
        <strain evidence="7">NIVA-4/92</strain>
    </source>
</reference>
<name>A0A8J5XPX2_DIALT</name>
<evidence type="ECO:0000256" key="3">
    <source>
        <dbReference type="ARBA" id="ARBA00022692"/>
    </source>
</evidence>
<keyword evidence="5 6" id="KW-0472">Membrane</keyword>
<evidence type="ECO:0000256" key="6">
    <source>
        <dbReference type="SAM" id="Phobius"/>
    </source>
</evidence>
<evidence type="ECO:0008006" key="9">
    <source>
        <dbReference type="Google" id="ProtNLM"/>
    </source>
</evidence>
<dbReference type="GO" id="GO:0012505">
    <property type="term" value="C:endomembrane system"/>
    <property type="evidence" value="ECO:0007669"/>
    <property type="project" value="UniProtKB-SubCell"/>
</dbReference>
<organism evidence="7 8">
    <name type="scientific">Diacronema lutheri</name>
    <name type="common">Unicellular marine alga</name>
    <name type="synonym">Monochrysis lutheri</name>
    <dbReference type="NCBI Taxonomy" id="2081491"/>
    <lineage>
        <taxon>Eukaryota</taxon>
        <taxon>Haptista</taxon>
        <taxon>Haptophyta</taxon>
        <taxon>Pavlovophyceae</taxon>
        <taxon>Pavlovales</taxon>
        <taxon>Pavlovaceae</taxon>
        <taxon>Diacronema</taxon>
    </lineage>
</organism>
<dbReference type="Proteomes" id="UP000751190">
    <property type="component" value="Unassembled WGS sequence"/>
</dbReference>
<keyword evidence="3 6" id="KW-0812">Transmembrane</keyword>
<evidence type="ECO:0000256" key="1">
    <source>
        <dbReference type="ARBA" id="ARBA00004127"/>
    </source>
</evidence>
<evidence type="ECO:0000256" key="2">
    <source>
        <dbReference type="ARBA" id="ARBA00007049"/>
    </source>
</evidence>
<accession>A0A8J5XPX2</accession>
<evidence type="ECO:0000256" key="5">
    <source>
        <dbReference type="ARBA" id="ARBA00023136"/>
    </source>
</evidence>
<sequence length="295" mass="31077">MAPKASATNGSAAVPLLQRDLEGARSAFTARDVNASAVAHASKAAAGVAGAPHHSAEPHVQGGEYVKLLVFGGLDGILTSFAIVAGAAGVGLSVKAVLGIGISNVLADALAMGVGEYLSTKSEHEYIREEHARESWEFKNHPDGEVAEMVEIFVNRGMTQEDAQAVTVTMSKYPAFFVNLMMTEELGLQVPDDKEPTLLRAFVMFAAFALFGMLPIVGYVLTAFVVQETAQPPSQAHMMLAACVITSVTLVALGAFKAHFAHRRYVRSALETLVLGGVCASLSYNVGLAVASIDW</sequence>
<protein>
    <recommendedName>
        <fullName evidence="9">Vacuolar iron transporter 1.1</fullName>
    </recommendedName>
</protein>
<dbReference type="EMBL" id="JAGTXO010000005">
    <property type="protein sequence ID" value="KAG8467954.1"/>
    <property type="molecule type" value="Genomic_DNA"/>
</dbReference>
<proteinExistence type="inferred from homology"/>
<feature type="transmembrane region" description="Helical" evidence="6">
    <location>
        <begin position="272"/>
        <end position="293"/>
    </location>
</feature>
<feature type="transmembrane region" description="Helical" evidence="6">
    <location>
        <begin position="202"/>
        <end position="226"/>
    </location>
</feature>
<evidence type="ECO:0000313" key="8">
    <source>
        <dbReference type="Proteomes" id="UP000751190"/>
    </source>
</evidence>
<dbReference type="Pfam" id="PF01988">
    <property type="entry name" value="VIT1"/>
    <property type="match status" value="1"/>
</dbReference>
<keyword evidence="8" id="KW-1185">Reference proteome</keyword>
<gene>
    <name evidence="7" type="ORF">KFE25_007006</name>
</gene>
<dbReference type="OrthoDB" id="73465at2759"/>
<dbReference type="GO" id="GO:0030026">
    <property type="term" value="P:intracellular manganese ion homeostasis"/>
    <property type="evidence" value="ECO:0007669"/>
    <property type="project" value="InterPro"/>
</dbReference>
<feature type="transmembrane region" description="Helical" evidence="6">
    <location>
        <begin position="238"/>
        <end position="260"/>
    </location>
</feature>
<comment type="similarity">
    <text evidence="2">Belongs to the CCC1 family.</text>
</comment>
<evidence type="ECO:0000313" key="7">
    <source>
        <dbReference type="EMBL" id="KAG8467954.1"/>
    </source>
</evidence>
<dbReference type="AlphaFoldDB" id="A0A8J5XPX2"/>
<evidence type="ECO:0000256" key="4">
    <source>
        <dbReference type="ARBA" id="ARBA00022989"/>
    </source>
</evidence>
<comment type="subcellular location">
    <subcellularLocation>
        <location evidence="1">Endomembrane system</location>
        <topology evidence="1">Multi-pass membrane protein</topology>
    </subcellularLocation>
</comment>
<dbReference type="GO" id="GO:0005384">
    <property type="term" value="F:manganese ion transmembrane transporter activity"/>
    <property type="evidence" value="ECO:0007669"/>
    <property type="project" value="InterPro"/>
</dbReference>
<comment type="caution">
    <text evidence="7">The sequence shown here is derived from an EMBL/GenBank/DDBJ whole genome shotgun (WGS) entry which is preliminary data.</text>
</comment>
<feature type="transmembrane region" description="Helical" evidence="6">
    <location>
        <begin position="96"/>
        <end position="118"/>
    </location>
</feature>
<dbReference type="InterPro" id="IPR008217">
    <property type="entry name" value="Ccc1_fam"/>
</dbReference>
<dbReference type="OMA" id="QMCCVGG"/>
<dbReference type="PANTHER" id="PTHR31851">
    <property type="entry name" value="FE(2+)/MN(2+) TRANSPORTER PCL1"/>
    <property type="match status" value="1"/>
</dbReference>